<comment type="catalytic activity">
    <reaction evidence="1">
        <text>Hydrolysis of (1-&gt;3)-beta-D-glucosidic linkages in (1-&gt;3)-beta-D-glucans.</text>
        <dbReference type="EC" id="3.2.1.39"/>
    </reaction>
</comment>
<evidence type="ECO:0000256" key="8">
    <source>
        <dbReference type="SAM" id="MobiDB-lite"/>
    </source>
</evidence>
<dbReference type="EC" id="3.2.1.39" evidence="3"/>
<keyword evidence="13" id="KW-1185">Reference proteome</keyword>
<dbReference type="Pfam" id="PF10287">
    <property type="entry name" value="YJL171C_Tos1_C"/>
    <property type="match status" value="1"/>
</dbReference>
<evidence type="ECO:0000256" key="6">
    <source>
        <dbReference type="ARBA" id="ARBA00023295"/>
    </source>
</evidence>
<comment type="caution">
    <text evidence="12">The sequence shown here is derived from an EMBL/GenBank/DDBJ whole genome shotgun (WGS) entry which is preliminary data.</text>
</comment>
<dbReference type="EMBL" id="JAKWBI020000026">
    <property type="protein sequence ID" value="KAJ2905699.1"/>
    <property type="molecule type" value="Genomic_DNA"/>
</dbReference>
<sequence length="458" mass="48932">MRYTVAAALLASTSFVVASDCDQDAYGNYYCSEIDHIVYSNVGGSGSYDVVSAMDTESGDCSFSSSSYSGNLAPLDEEVSLHVRGPVQLKAFAAYTPGSSSSEKNKRAARKFTAPKERRQGHGRHGHQHFHNKKRAAAAAEEHKNEKRSDVWVTATIDGQVVSWINDYNPGATTSTTAEAVAAAVATTTSTTAKATTTSSSSSSSSSSSDDDSSSSDSSTYSRVGYYNAEGSAADGVTFLGNYGGTGSGVWTSTFGNSLAYLSSDGTTGSSSSQVLDNVEITSNYEYSIWTDTECSDNEDCGYHQDGTVSYHGFDGADKVFIFEFTMPLDTSCDSTSDNCNMPAIWMLNSLIPRTGQYSSCSCWTSGCGEFDIYEVLYPGDLRAKTTFHTNTPGGSSDYFVRPTDDYIQVAVVFDSDSNKVGVKQISNFEYPDSLSKEDVTEMLGDSDSNVATFAISS</sequence>
<dbReference type="GO" id="GO:0071555">
    <property type="term" value="P:cell wall organization"/>
    <property type="evidence" value="ECO:0007669"/>
    <property type="project" value="UniProtKB-KW"/>
</dbReference>
<evidence type="ECO:0000256" key="7">
    <source>
        <dbReference type="ARBA" id="ARBA00023316"/>
    </source>
</evidence>
<evidence type="ECO:0000256" key="5">
    <source>
        <dbReference type="ARBA" id="ARBA00022801"/>
    </source>
</evidence>
<keyword evidence="7" id="KW-0961">Cell wall biogenesis/degradation</keyword>
<feature type="region of interest" description="Disordered" evidence="8">
    <location>
        <begin position="189"/>
        <end position="221"/>
    </location>
</feature>
<feature type="domain" description="Cell wall protein YJL171C/Tos1 N-terminal" evidence="11">
    <location>
        <begin position="35"/>
        <end position="97"/>
    </location>
</feature>
<evidence type="ECO:0000313" key="13">
    <source>
        <dbReference type="Proteomes" id="UP001201980"/>
    </source>
</evidence>
<keyword evidence="5" id="KW-0378">Hydrolase</keyword>
<feature type="signal peptide" evidence="9">
    <location>
        <begin position="1"/>
        <end position="18"/>
    </location>
</feature>
<keyword evidence="6" id="KW-0326">Glycosidase</keyword>
<accession>A0AAD5WXC7</accession>
<feature type="compositionally biased region" description="Basic residues" evidence="8">
    <location>
        <begin position="121"/>
        <end position="136"/>
    </location>
</feature>
<evidence type="ECO:0000256" key="2">
    <source>
        <dbReference type="ARBA" id="ARBA00006055"/>
    </source>
</evidence>
<evidence type="ECO:0000259" key="11">
    <source>
        <dbReference type="Pfam" id="PF10290"/>
    </source>
</evidence>
<evidence type="ECO:0000256" key="1">
    <source>
        <dbReference type="ARBA" id="ARBA00000382"/>
    </source>
</evidence>
<organism evidence="12 13">
    <name type="scientific">Zalerion maritima</name>
    <dbReference type="NCBI Taxonomy" id="339359"/>
    <lineage>
        <taxon>Eukaryota</taxon>
        <taxon>Fungi</taxon>
        <taxon>Dikarya</taxon>
        <taxon>Ascomycota</taxon>
        <taxon>Pezizomycotina</taxon>
        <taxon>Sordariomycetes</taxon>
        <taxon>Lulworthiomycetidae</taxon>
        <taxon>Lulworthiales</taxon>
        <taxon>Lulworthiaceae</taxon>
        <taxon>Zalerion</taxon>
    </lineage>
</organism>
<evidence type="ECO:0000313" key="12">
    <source>
        <dbReference type="EMBL" id="KAJ2905699.1"/>
    </source>
</evidence>
<evidence type="ECO:0000256" key="3">
    <source>
        <dbReference type="ARBA" id="ARBA00012780"/>
    </source>
</evidence>
<dbReference type="GO" id="GO:0009277">
    <property type="term" value="C:fungal-type cell wall"/>
    <property type="evidence" value="ECO:0007669"/>
    <property type="project" value="TreeGrafter"/>
</dbReference>
<name>A0AAD5WXC7_9PEZI</name>
<dbReference type="AlphaFoldDB" id="A0AAD5WXC7"/>
<proteinExistence type="inferred from homology"/>
<dbReference type="PANTHER" id="PTHR31737">
    <property type="entry name" value="PROTEIN TOS1"/>
    <property type="match status" value="1"/>
</dbReference>
<feature type="compositionally biased region" description="Low complexity" evidence="8">
    <location>
        <begin position="189"/>
        <end position="208"/>
    </location>
</feature>
<comment type="similarity">
    <text evidence="2">Belongs to the PGA52 family.</text>
</comment>
<feature type="domain" description="Cell wall protein YJL171C/Tos1 C-terminal" evidence="10">
    <location>
        <begin position="220"/>
        <end position="442"/>
    </location>
</feature>
<evidence type="ECO:0000256" key="9">
    <source>
        <dbReference type="SAM" id="SignalP"/>
    </source>
</evidence>
<dbReference type="PANTHER" id="PTHR31737:SF2">
    <property type="entry name" value="PROTEIN TOS1"/>
    <property type="match status" value="1"/>
</dbReference>
<feature type="region of interest" description="Disordered" evidence="8">
    <location>
        <begin position="96"/>
        <end position="148"/>
    </location>
</feature>
<keyword evidence="4 9" id="KW-0732">Signal</keyword>
<protein>
    <recommendedName>
        <fullName evidence="3">glucan endo-1,3-beta-D-glucosidase</fullName>
        <ecNumber evidence="3">3.2.1.39</ecNumber>
    </recommendedName>
</protein>
<gene>
    <name evidence="12" type="ORF">MKZ38_004566</name>
</gene>
<reference evidence="12" key="1">
    <citation type="submission" date="2022-07" db="EMBL/GenBank/DDBJ databases">
        <title>Draft genome sequence of Zalerion maritima ATCC 34329, a (micro)plastics degrading marine fungus.</title>
        <authorList>
            <person name="Paco A."/>
            <person name="Goncalves M.F.M."/>
            <person name="Rocha-Santos T.A.P."/>
            <person name="Alves A."/>
        </authorList>
    </citation>
    <scope>NUCLEOTIDE SEQUENCE</scope>
    <source>
        <strain evidence="12">ATCC 34329</strain>
    </source>
</reference>
<feature type="chain" id="PRO_5042179463" description="glucan endo-1,3-beta-D-glucosidase" evidence="9">
    <location>
        <begin position="19"/>
        <end position="458"/>
    </location>
</feature>
<dbReference type="GO" id="GO:0042973">
    <property type="term" value="F:glucan endo-1,3-beta-D-glucosidase activity"/>
    <property type="evidence" value="ECO:0007669"/>
    <property type="project" value="UniProtKB-EC"/>
</dbReference>
<dbReference type="InterPro" id="IPR018805">
    <property type="entry name" value="YJL171C/Tos1_C"/>
</dbReference>
<dbReference type="Pfam" id="PF10290">
    <property type="entry name" value="YJL171C_Tos1_N"/>
    <property type="match status" value="1"/>
</dbReference>
<dbReference type="InterPro" id="IPR018807">
    <property type="entry name" value="YJL171C/Tos1_N"/>
</dbReference>
<evidence type="ECO:0000256" key="4">
    <source>
        <dbReference type="ARBA" id="ARBA00022729"/>
    </source>
</evidence>
<evidence type="ECO:0000259" key="10">
    <source>
        <dbReference type="Pfam" id="PF10287"/>
    </source>
</evidence>
<dbReference type="Proteomes" id="UP001201980">
    <property type="component" value="Unassembled WGS sequence"/>
</dbReference>